<accession>A0A2C9D1V9</accession>
<gene>
    <name evidence="1" type="ORF">HDIA_0771</name>
</gene>
<organism evidence="1 2">
    <name type="scientific">Hartmannibacter diazotrophicus</name>
    <dbReference type="NCBI Taxonomy" id="1482074"/>
    <lineage>
        <taxon>Bacteria</taxon>
        <taxon>Pseudomonadati</taxon>
        <taxon>Pseudomonadota</taxon>
        <taxon>Alphaproteobacteria</taxon>
        <taxon>Hyphomicrobiales</taxon>
        <taxon>Pleomorphomonadaceae</taxon>
        <taxon>Hartmannibacter</taxon>
    </lineage>
</organism>
<sequence length="68" mass="7343">MTNVVTVRMSHIRQATLCSRGARAWFAANGLDWSKFLSEGIAAETLEATGDPLALKVCGIAREEHLNG</sequence>
<dbReference type="OrthoDB" id="6936674at2"/>
<dbReference type="AlphaFoldDB" id="A0A2C9D1V9"/>
<evidence type="ECO:0000313" key="2">
    <source>
        <dbReference type="Proteomes" id="UP000223606"/>
    </source>
</evidence>
<evidence type="ECO:0000313" key="1">
    <source>
        <dbReference type="EMBL" id="SON54312.1"/>
    </source>
</evidence>
<dbReference type="EMBL" id="LT960614">
    <property type="protein sequence ID" value="SON54312.1"/>
    <property type="molecule type" value="Genomic_DNA"/>
</dbReference>
<dbReference type="Proteomes" id="UP000223606">
    <property type="component" value="Chromosome 1"/>
</dbReference>
<protein>
    <submittedName>
        <fullName evidence="1">Uncharacterized protein</fullName>
    </submittedName>
</protein>
<reference evidence="2" key="1">
    <citation type="submission" date="2017-09" db="EMBL/GenBank/DDBJ databases">
        <title>Genome sequence of Nannocystis excedens DSM 71.</title>
        <authorList>
            <person name="Blom J."/>
        </authorList>
    </citation>
    <scope>NUCLEOTIDE SEQUENCE [LARGE SCALE GENOMIC DNA]</scope>
    <source>
        <strain evidence="2">type strain: E19</strain>
    </source>
</reference>
<dbReference type="KEGG" id="hdi:HDIA_0771"/>
<dbReference type="RefSeq" id="WP_099554525.1">
    <property type="nucleotide sequence ID" value="NZ_LT960614.1"/>
</dbReference>
<keyword evidence="2" id="KW-1185">Reference proteome</keyword>
<name>A0A2C9D1V9_9HYPH</name>
<proteinExistence type="predicted"/>